<dbReference type="AlphaFoldDB" id="A0A5B9PGS9"/>
<evidence type="ECO:0000313" key="4">
    <source>
        <dbReference type="EMBL" id="QEG23806.1"/>
    </source>
</evidence>
<dbReference type="GO" id="GO:0032259">
    <property type="term" value="P:methylation"/>
    <property type="evidence" value="ECO:0007669"/>
    <property type="project" value="UniProtKB-KW"/>
</dbReference>
<name>A0A5B9PGS9_9BACT</name>
<accession>A0A5B9PGS9</accession>
<keyword evidence="5" id="KW-1185">Reference proteome</keyword>
<dbReference type="Pfam" id="PF13489">
    <property type="entry name" value="Methyltransf_23"/>
    <property type="match status" value="1"/>
</dbReference>
<keyword evidence="2" id="KW-0808">Transferase</keyword>
<keyword evidence="1" id="KW-0489">Methyltransferase</keyword>
<sequence>MEDAHKFRTKSTDIDNVLPPVSTWPAEKLRRFRYTDLEGNRVPLEPAEFAHFDPWPLPKPVDREGYATEENSDRYWVSGLADWQNVSSAMDRYLQNPGKLRLLDFGCASGRFLRHALAHAGEHANLWGSDLAPANANWIKRHLPAAIRCEVNSTEPKLSFEDGSFDVVTAFSVFTHIDEHEIDWLLELGRTVRPGGILYLTIHNDATWKKVADRTATLKQFENQNRFDDNQQIDAEALAGPLPEERMVFRKNEGDVYYCNVWHSDAYIHREWGQHFEILQIADNAHGNFQTPVIMRKR</sequence>
<dbReference type="OrthoDB" id="9811589at2"/>
<dbReference type="GO" id="GO:0008168">
    <property type="term" value="F:methyltransferase activity"/>
    <property type="evidence" value="ECO:0007669"/>
    <property type="project" value="UniProtKB-KW"/>
</dbReference>
<protein>
    <submittedName>
        <fullName evidence="4">Uncharacterized protein</fullName>
    </submittedName>
</protein>
<keyword evidence="3" id="KW-0949">S-adenosyl-L-methionine</keyword>
<evidence type="ECO:0000256" key="2">
    <source>
        <dbReference type="ARBA" id="ARBA00022679"/>
    </source>
</evidence>
<dbReference type="PANTHER" id="PTHR43464">
    <property type="entry name" value="METHYLTRANSFERASE"/>
    <property type="match status" value="1"/>
</dbReference>
<dbReference type="InterPro" id="IPR029063">
    <property type="entry name" value="SAM-dependent_MTases_sf"/>
</dbReference>
<evidence type="ECO:0000256" key="3">
    <source>
        <dbReference type="ARBA" id="ARBA00022691"/>
    </source>
</evidence>
<dbReference type="EMBL" id="CP042912">
    <property type="protein sequence ID" value="QEG23806.1"/>
    <property type="molecule type" value="Genomic_DNA"/>
</dbReference>
<evidence type="ECO:0000256" key="1">
    <source>
        <dbReference type="ARBA" id="ARBA00022603"/>
    </source>
</evidence>
<dbReference type="SUPFAM" id="SSF53335">
    <property type="entry name" value="S-adenosyl-L-methionine-dependent methyltransferases"/>
    <property type="match status" value="1"/>
</dbReference>
<dbReference type="Gene3D" id="3.40.50.150">
    <property type="entry name" value="Vaccinia Virus protein VP39"/>
    <property type="match status" value="1"/>
</dbReference>
<organism evidence="4 5">
    <name type="scientific">Mariniblastus fucicola</name>
    <dbReference type="NCBI Taxonomy" id="980251"/>
    <lineage>
        <taxon>Bacteria</taxon>
        <taxon>Pseudomonadati</taxon>
        <taxon>Planctomycetota</taxon>
        <taxon>Planctomycetia</taxon>
        <taxon>Pirellulales</taxon>
        <taxon>Pirellulaceae</taxon>
        <taxon>Mariniblastus</taxon>
    </lineage>
</organism>
<dbReference type="KEGG" id="mff:MFFC18_37100"/>
<dbReference type="RefSeq" id="WP_075083065.1">
    <property type="nucleotide sequence ID" value="NZ_CP042912.1"/>
</dbReference>
<proteinExistence type="predicted"/>
<gene>
    <name evidence="4" type="ORF">MFFC18_37100</name>
</gene>
<reference evidence="4 5" key="1">
    <citation type="submission" date="2019-08" db="EMBL/GenBank/DDBJ databases">
        <title>Deep-cultivation of Planctomycetes and their phenomic and genomic characterization uncovers novel biology.</title>
        <authorList>
            <person name="Wiegand S."/>
            <person name="Jogler M."/>
            <person name="Boedeker C."/>
            <person name="Pinto D."/>
            <person name="Vollmers J."/>
            <person name="Rivas-Marin E."/>
            <person name="Kohn T."/>
            <person name="Peeters S.H."/>
            <person name="Heuer A."/>
            <person name="Rast P."/>
            <person name="Oberbeckmann S."/>
            <person name="Bunk B."/>
            <person name="Jeske O."/>
            <person name="Meyerdierks A."/>
            <person name="Storesund J.E."/>
            <person name="Kallscheuer N."/>
            <person name="Luecker S."/>
            <person name="Lage O.M."/>
            <person name="Pohl T."/>
            <person name="Merkel B.J."/>
            <person name="Hornburger P."/>
            <person name="Mueller R.-W."/>
            <person name="Bruemmer F."/>
            <person name="Labrenz M."/>
            <person name="Spormann A.M."/>
            <person name="Op den Camp H."/>
            <person name="Overmann J."/>
            <person name="Amann R."/>
            <person name="Jetten M.S.M."/>
            <person name="Mascher T."/>
            <person name="Medema M.H."/>
            <person name="Devos D.P."/>
            <person name="Kaster A.-K."/>
            <person name="Ovreas L."/>
            <person name="Rohde M."/>
            <person name="Galperin M.Y."/>
            <person name="Jogler C."/>
        </authorList>
    </citation>
    <scope>NUCLEOTIDE SEQUENCE [LARGE SCALE GENOMIC DNA]</scope>
    <source>
        <strain evidence="4 5">FC18</strain>
    </source>
</reference>
<evidence type="ECO:0000313" key="5">
    <source>
        <dbReference type="Proteomes" id="UP000322214"/>
    </source>
</evidence>
<dbReference type="PANTHER" id="PTHR43464:SF19">
    <property type="entry name" value="UBIQUINONE BIOSYNTHESIS O-METHYLTRANSFERASE, MITOCHONDRIAL"/>
    <property type="match status" value="1"/>
</dbReference>
<dbReference type="Proteomes" id="UP000322214">
    <property type="component" value="Chromosome"/>
</dbReference>
<dbReference type="CDD" id="cd02440">
    <property type="entry name" value="AdoMet_MTases"/>
    <property type="match status" value="1"/>
</dbReference>